<evidence type="ECO:0000313" key="1">
    <source>
        <dbReference type="Proteomes" id="UP000790787"/>
    </source>
</evidence>
<dbReference type="CDD" id="cd09272">
    <property type="entry name" value="RNase_HI_RT_Ty1"/>
    <property type="match status" value="1"/>
</dbReference>
<sequence length="138" mass="15268">MSPSTSLDKDEQGIPVDETKYRGKIDSLLYLTASRSDIMFSVCKCSKFQSAPKESHLTVVKRIVRYLIGTISHGLWYPHSNSFKLEGFSDVDLAGDKENRKSICGTCQLIGKALISWNSKKQASVALSTTKAEYITIG</sequence>
<proteinExistence type="predicted"/>
<dbReference type="PaxDb" id="4097-A0A1S4A6Y0"/>
<dbReference type="STRING" id="4097.A0A1S4A6Y0"/>
<reference evidence="1" key="1">
    <citation type="journal article" date="2014" name="Nat. Commun.">
        <title>The tobacco genome sequence and its comparison with those of tomato and potato.</title>
        <authorList>
            <person name="Sierro N."/>
            <person name="Battey J.N."/>
            <person name="Ouadi S."/>
            <person name="Bakaher N."/>
            <person name="Bovet L."/>
            <person name="Willig A."/>
            <person name="Goepfert S."/>
            <person name="Peitsch M.C."/>
            <person name="Ivanov N.V."/>
        </authorList>
    </citation>
    <scope>NUCLEOTIDE SEQUENCE [LARGE SCALE GENOMIC DNA]</scope>
</reference>
<keyword evidence="1" id="KW-1185">Reference proteome</keyword>
<dbReference type="PANTHER" id="PTHR11439">
    <property type="entry name" value="GAG-POL-RELATED RETROTRANSPOSON"/>
    <property type="match status" value="1"/>
</dbReference>
<name>A0A1S4A6Y0_TOBAC</name>
<dbReference type="AlphaFoldDB" id="A0A1S4A6Y0"/>
<protein>
    <submittedName>
        <fullName evidence="2">Secreted RxLR effector protein 161-like</fullName>
    </submittedName>
    <submittedName>
        <fullName evidence="2">Uncharacterized mitochondrial protein AtMg00810-like</fullName>
    </submittedName>
</protein>
<dbReference type="GeneID" id="107794432"/>
<evidence type="ECO:0000313" key="2">
    <source>
        <dbReference type="RefSeq" id="XP_016472403.1"/>
    </source>
</evidence>
<dbReference type="KEGG" id="nta:107794432"/>
<dbReference type="Proteomes" id="UP000790787">
    <property type="component" value="Chromosome 6"/>
</dbReference>
<dbReference type="OrthoDB" id="1302409at2759"/>
<reference evidence="2" key="2">
    <citation type="submission" date="2025-08" db="UniProtKB">
        <authorList>
            <consortium name="RefSeq"/>
        </authorList>
    </citation>
    <scope>IDENTIFICATION</scope>
    <source>
        <tissue evidence="2">Leaf</tissue>
    </source>
</reference>
<gene>
    <name evidence="2" type="primary">LOC107794432</name>
</gene>
<dbReference type="PANTHER" id="PTHR11439:SF442">
    <property type="entry name" value="CYSTEINE-RICH RLK (RECEPTOR-LIKE PROTEIN KINASE) 8"/>
    <property type="match status" value="1"/>
</dbReference>
<organism evidence="1 2">
    <name type="scientific">Nicotiana tabacum</name>
    <name type="common">Common tobacco</name>
    <dbReference type="NCBI Taxonomy" id="4097"/>
    <lineage>
        <taxon>Eukaryota</taxon>
        <taxon>Viridiplantae</taxon>
        <taxon>Streptophyta</taxon>
        <taxon>Embryophyta</taxon>
        <taxon>Tracheophyta</taxon>
        <taxon>Spermatophyta</taxon>
        <taxon>Magnoliopsida</taxon>
        <taxon>eudicotyledons</taxon>
        <taxon>Gunneridae</taxon>
        <taxon>Pentapetalae</taxon>
        <taxon>asterids</taxon>
        <taxon>lamiids</taxon>
        <taxon>Solanales</taxon>
        <taxon>Solanaceae</taxon>
        <taxon>Nicotianoideae</taxon>
        <taxon>Nicotianeae</taxon>
        <taxon>Nicotiana</taxon>
    </lineage>
</organism>
<dbReference type="RefSeq" id="XP_016472403.1">
    <property type="nucleotide sequence ID" value="XM_016616917.1"/>
</dbReference>
<accession>A0A1S4A6Y0</accession>